<dbReference type="STRING" id="264951.A0A443I816"/>
<dbReference type="RefSeq" id="XP_028489847.1">
    <property type="nucleotide sequence ID" value="XM_028632744.1"/>
</dbReference>
<dbReference type="EMBL" id="RCNU01000001">
    <property type="protein sequence ID" value="RWR00203.1"/>
    <property type="molecule type" value="Genomic_DNA"/>
</dbReference>
<feature type="compositionally biased region" description="Basic and acidic residues" evidence="1">
    <location>
        <begin position="384"/>
        <end position="397"/>
    </location>
</feature>
<keyword evidence="3" id="KW-1185">Reference proteome</keyword>
<evidence type="ECO:0000313" key="3">
    <source>
        <dbReference type="Proteomes" id="UP000283841"/>
    </source>
</evidence>
<gene>
    <name evidence="2" type="ORF">C8Q69DRAFT_50583</name>
</gene>
<evidence type="ECO:0000256" key="1">
    <source>
        <dbReference type="SAM" id="MobiDB-lite"/>
    </source>
</evidence>
<accession>A0A443I816</accession>
<sequence>MRMADKERSGSLSEDSALPWILDHFLKYPGSYEIPLRTMYALNSTPSAQPQPQPTSRPPTAFSRRGAQSPPARSPPASPTSPGFPSDDRACPAAQFRAQLLSQISRLPSQPCSLPPSFVTSFLRRCFSPNIDEVDFPQALTGLDYLKDLETRRRKEVFAALKRLGLDRDDLCSKDELAKKYPGVLRWLESIEQNERKVEALYTQVYIGLRRWTLLNEMLTEPFSRTNCIVMLNTLFPPVTTATIQPTSQLTPKILQSQRDGFWRYISAVETNGKQILDKVIQQGAREGDETGWPLVRDALDKYLRLANSMIDECNEVNGRDSLEEEDCSRKSHKGRKVDSGISFGSAERLPPVSTSSNTAAVLDKPLPPSPTFSKKSGSSTLERIAKEFRKMGEGKSRSLKKMRSTSALSDRHEPLNSSQSDAPFFDADEFKRKRMIWEATTKKKGYHSKQASTQSH</sequence>
<reference evidence="2 3" key="1">
    <citation type="journal article" date="2018" name="Front. Microbiol.">
        <title>Genomic and genetic insights into a cosmopolitan fungus, Paecilomyces variotii (Eurotiales).</title>
        <authorList>
            <person name="Urquhart A.S."/>
            <person name="Mondo S.J."/>
            <person name="Makela M.R."/>
            <person name="Hane J.K."/>
            <person name="Wiebenga A."/>
            <person name="He G."/>
            <person name="Mihaltcheva S."/>
            <person name="Pangilinan J."/>
            <person name="Lipzen A."/>
            <person name="Barry K."/>
            <person name="de Vries R.P."/>
            <person name="Grigoriev I.V."/>
            <person name="Idnurm A."/>
        </authorList>
    </citation>
    <scope>NUCLEOTIDE SEQUENCE [LARGE SCALE GENOMIC DNA]</scope>
    <source>
        <strain evidence="2 3">CBS 101075</strain>
    </source>
</reference>
<feature type="region of interest" description="Disordered" evidence="1">
    <location>
        <begin position="320"/>
        <end position="424"/>
    </location>
</feature>
<evidence type="ECO:0000313" key="2">
    <source>
        <dbReference type="EMBL" id="RWR00203.1"/>
    </source>
</evidence>
<dbReference type="GeneID" id="39602021"/>
<name>A0A443I816_BYSSP</name>
<organism evidence="2 3">
    <name type="scientific">Byssochlamys spectabilis</name>
    <name type="common">Paecilomyces variotii</name>
    <dbReference type="NCBI Taxonomy" id="264951"/>
    <lineage>
        <taxon>Eukaryota</taxon>
        <taxon>Fungi</taxon>
        <taxon>Dikarya</taxon>
        <taxon>Ascomycota</taxon>
        <taxon>Pezizomycotina</taxon>
        <taxon>Eurotiomycetes</taxon>
        <taxon>Eurotiomycetidae</taxon>
        <taxon>Eurotiales</taxon>
        <taxon>Thermoascaceae</taxon>
        <taxon>Paecilomyces</taxon>
    </lineage>
</organism>
<dbReference type="AlphaFoldDB" id="A0A443I816"/>
<proteinExistence type="predicted"/>
<feature type="region of interest" description="Disordered" evidence="1">
    <location>
        <begin position="43"/>
        <end position="89"/>
    </location>
</feature>
<dbReference type="VEuPathDB" id="FungiDB:C8Q69DRAFT_50583"/>
<feature type="compositionally biased region" description="Low complexity" evidence="1">
    <location>
        <begin position="58"/>
        <end position="71"/>
    </location>
</feature>
<feature type="compositionally biased region" description="Polar residues" evidence="1">
    <location>
        <begin position="372"/>
        <end position="382"/>
    </location>
</feature>
<protein>
    <submittedName>
        <fullName evidence="2">Uncharacterized protein</fullName>
    </submittedName>
</protein>
<comment type="caution">
    <text evidence="2">The sequence shown here is derived from an EMBL/GenBank/DDBJ whole genome shotgun (WGS) entry which is preliminary data.</text>
</comment>
<dbReference type="Proteomes" id="UP000283841">
    <property type="component" value="Unassembled WGS sequence"/>
</dbReference>